<gene>
    <name evidence="2" type="ORF">DFJ66_7832</name>
</gene>
<protein>
    <recommendedName>
        <fullName evidence="4">Zn-dependent metalloprotease</fullName>
    </recommendedName>
</protein>
<dbReference type="AlphaFoldDB" id="A0A495XKR1"/>
<evidence type="ECO:0000313" key="2">
    <source>
        <dbReference type="EMBL" id="RKT74472.1"/>
    </source>
</evidence>
<dbReference type="RefSeq" id="WP_121229204.1">
    <property type="nucleotide sequence ID" value="NZ_JBIUBA010000003.1"/>
</dbReference>
<sequence>MFASKARTRWATALVVLTASGLAAGLPAGAQAEAGPQVCTLRPNPHVTALNQWRSCVSVSAELATLPAVGQSAALTVEVTAQFARPDVRVEVDLPAGLEWEQAPAGLGTRRVAAATPADRGGVDRAEGATALAEGGTKRFTGRVRATAAGPADIAVRAVTAGDEHSQIPTDHVYLTVAERGGESTPGMAGGAHAGTAPTKVTAGRVAPRLGHRPTAAVDAGRTSARTEGTTALAGTACVTGGWAYTDSGFTVRSSPNYGVQVWDRDGNDGDDLLGVVATDSAGNYTVCFDNTDLDGFGIDGGQDVYVRFSAENTMWRVQELGTGTLFSYDTVIVPNLAAGATHNFGQLQPSDPRHWLGVQAFDAVNDLWYWKPGDCWDDLDVGTCPRVVVNWRWDSTVGPHYNPDPAVRQVFLRAADPISRDVTVHEATHAVMDDVYEFSPVPGSGGEHNLHLRATPGLAWVEGFAEWTPVQVYDDPVWNWPDGNSIDLESPTWGSVWNSPAGPQAWENGDTVEGRVAGALIDLSDTTNDGLWDRLAESGRGAGHIWTTFLNHKSNTFAEFWQHRSRDGFDTAVNGGLASLYQNTIDYTFREPLALNTPITRPTPPFDGHNFSYNTTANAWSVVAVRPPGGSDYDLRLYDDKAQTVQKGSSVLRGLVDFVAVNSNTGTTPLGDFYPRVTAPTSPGGDYALEVAQGSTLLSAGSSQSITMSSSKVVAVRDTSLTAGVPVTIKVTPGNASQDAELFIVGSVAGTPSTYTRSRVSATATATAGGAGTAETITFTPTATGRYGVILINKAGSGTYTLQRL</sequence>
<accession>A0A495XKR1</accession>
<keyword evidence="1" id="KW-0732">Signal</keyword>
<organism evidence="2 3">
    <name type="scientific">Saccharothrix variisporea</name>
    <dbReference type="NCBI Taxonomy" id="543527"/>
    <lineage>
        <taxon>Bacteria</taxon>
        <taxon>Bacillati</taxon>
        <taxon>Actinomycetota</taxon>
        <taxon>Actinomycetes</taxon>
        <taxon>Pseudonocardiales</taxon>
        <taxon>Pseudonocardiaceae</taxon>
        <taxon>Saccharothrix</taxon>
    </lineage>
</organism>
<dbReference type="OrthoDB" id="2677755at2"/>
<dbReference type="EMBL" id="RBXR01000001">
    <property type="protein sequence ID" value="RKT74472.1"/>
    <property type="molecule type" value="Genomic_DNA"/>
</dbReference>
<comment type="caution">
    <text evidence="2">The sequence shown here is derived from an EMBL/GenBank/DDBJ whole genome shotgun (WGS) entry which is preliminary data.</text>
</comment>
<proteinExistence type="predicted"/>
<feature type="signal peptide" evidence="1">
    <location>
        <begin position="1"/>
        <end position="32"/>
    </location>
</feature>
<keyword evidence="3" id="KW-1185">Reference proteome</keyword>
<dbReference type="Proteomes" id="UP000272729">
    <property type="component" value="Unassembled WGS sequence"/>
</dbReference>
<reference evidence="2 3" key="1">
    <citation type="submission" date="2018-10" db="EMBL/GenBank/DDBJ databases">
        <title>Sequencing the genomes of 1000 actinobacteria strains.</title>
        <authorList>
            <person name="Klenk H.-P."/>
        </authorList>
    </citation>
    <scope>NUCLEOTIDE SEQUENCE [LARGE SCALE GENOMIC DNA]</scope>
    <source>
        <strain evidence="2 3">DSM 43911</strain>
    </source>
</reference>
<name>A0A495XKR1_9PSEU</name>
<feature type="chain" id="PRO_5019860898" description="Zn-dependent metalloprotease" evidence="1">
    <location>
        <begin position="33"/>
        <end position="806"/>
    </location>
</feature>
<evidence type="ECO:0000256" key="1">
    <source>
        <dbReference type="SAM" id="SignalP"/>
    </source>
</evidence>
<evidence type="ECO:0000313" key="3">
    <source>
        <dbReference type="Proteomes" id="UP000272729"/>
    </source>
</evidence>
<evidence type="ECO:0008006" key="4">
    <source>
        <dbReference type="Google" id="ProtNLM"/>
    </source>
</evidence>